<feature type="transmembrane region" description="Helical" evidence="6">
    <location>
        <begin position="387"/>
        <end position="407"/>
    </location>
</feature>
<protein>
    <recommendedName>
        <fullName evidence="7">Amino acid transporter transmembrane domain-containing protein</fullName>
    </recommendedName>
</protein>
<feature type="transmembrane region" description="Helical" evidence="6">
    <location>
        <begin position="272"/>
        <end position="297"/>
    </location>
</feature>
<keyword evidence="5 6" id="KW-0472">Membrane</keyword>
<accession>A0A316ZCA1</accession>
<evidence type="ECO:0000256" key="5">
    <source>
        <dbReference type="ARBA" id="ARBA00023136"/>
    </source>
</evidence>
<organism evidence="8 9">
    <name type="scientific">Tilletiopsis washingtonensis</name>
    <dbReference type="NCBI Taxonomy" id="58919"/>
    <lineage>
        <taxon>Eukaryota</taxon>
        <taxon>Fungi</taxon>
        <taxon>Dikarya</taxon>
        <taxon>Basidiomycota</taxon>
        <taxon>Ustilaginomycotina</taxon>
        <taxon>Exobasidiomycetes</taxon>
        <taxon>Entylomatales</taxon>
        <taxon>Entylomatales incertae sedis</taxon>
        <taxon>Tilletiopsis</taxon>
    </lineage>
</organism>
<reference evidence="8 9" key="1">
    <citation type="journal article" date="2018" name="Mol. Biol. Evol.">
        <title>Broad Genomic Sampling Reveals a Smut Pathogenic Ancestry of the Fungal Clade Ustilaginomycotina.</title>
        <authorList>
            <person name="Kijpornyongpan T."/>
            <person name="Mondo S.J."/>
            <person name="Barry K."/>
            <person name="Sandor L."/>
            <person name="Lee J."/>
            <person name="Lipzen A."/>
            <person name="Pangilinan J."/>
            <person name="LaButti K."/>
            <person name="Hainaut M."/>
            <person name="Henrissat B."/>
            <person name="Grigoriev I.V."/>
            <person name="Spatafora J.W."/>
            <person name="Aime M.C."/>
        </authorList>
    </citation>
    <scope>NUCLEOTIDE SEQUENCE [LARGE SCALE GENOMIC DNA]</scope>
    <source>
        <strain evidence="8 9">MCA 4186</strain>
    </source>
</reference>
<keyword evidence="4 6" id="KW-1133">Transmembrane helix</keyword>
<comment type="similarity">
    <text evidence="2">Belongs to the amino acid/polyamine transporter 2 family.</text>
</comment>
<dbReference type="PANTHER" id="PTHR22950:SF479">
    <property type="entry name" value="AMINO ACID TRANSPORTER (EUROFUNG)-RELATED"/>
    <property type="match status" value="1"/>
</dbReference>
<dbReference type="AlphaFoldDB" id="A0A316ZCA1"/>
<feature type="transmembrane region" description="Helical" evidence="6">
    <location>
        <begin position="156"/>
        <end position="176"/>
    </location>
</feature>
<evidence type="ECO:0000256" key="4">
    <source>
        <dbReference type="ARBA" id="ARBA00022989"/>
    </source>
</evidence>
<comment type="subcellular location">
    <subcellularLocation>
        <location evidence="1">Membrane</location>
        <topology evidence="1">Multi-pass membrane protein</topology>
    </subcellularLocation>
</comment>
<dbReference type="OrthoDB" id="40134at2759"/>
<keyword evidence="9" id="KW-1185">Reference proteome</keyword>
<feature type="transmembrane region" description="Helical" evidence="6">
    <location>
        <begin position="196"/>
        <end position="218"/>
    </location>
</feature>
<feature type="transmembrane region" description="Helical" evidence="6">
    <location>
        <begin position="89"/>
        <end position="113"/>
    </location>
</feature>
<feature type="transmembrane region" description="Helical" evidence="6">
    <location>
        <begin position="38"/>
        <end position="60"/>
    </location>
</feature>
<feature type="transmembrane region" description="Helical" evidence="6">
    <location>
        <begin position="125"/>
        <end position="144"/>
    </location>
</feature>
<dbReference type="GO" id="GO:0016020">
    <property type="term" value="C:membrane"/>
    <property type="evidence" value="ECO:0007669"/>
    <property type="project" value="UniProtKB-SubCell"/>
</dbReference>
<feature type="transmembrane region" description="Helical" evidence="6">
    <location>
        <begin position="348"/>
        <end position="367"/>
    </location>
</feature>
<feature type="transmembrane region" description="Helical" evidence="6">
    <location>
        <begin position="318"/>
        <end position="342"/>
    </location>
</feature>
<dbReference type="PANTHER" id="PTHR22950">
    <property type="entry name" value="AMINO ACID TRANSPORTER"/>
    <property type="match status" value="1"/>
</dbReference>
<dbReference type="Gene3D" id="1.20.1740.10">
    <property type="entry name" value="Amino acid/polyamine transporter I"/>
    <property type="match status" value="1"/>
</dbReference>
<feature type="domain" description="Amino acid transporter transmembrane" evidence="7">
    <location>
        <begin position="12"/>
        <end position="403"/>
    </location>
</feature>
<dbReference type="Pfam" id="PF01490">
    <property type="entry name" value="Aa_trans"/>
    <property type="match status" value="1"/>
</dbReference>
<dbReference type="GO" id="GO:0015179">
    <property type="term" value="F:L-amino acid transmembrane transporter activity"/>
    <property type="evidence" value="ECO:0007669"/>
    <property type="project" value="TreeGrafter"/>
</dbReference>
<evidence type="ECO:0000256" key="3">
    <source>
        <dbReference type="ARBA" id="ARBA00022692"/>
    </source>
</evidence>
<dbReference type="STRING" id="58919.A0A316ZCA1"/>
<evidence type="ECO:0000256" key="2">
    <source>
        <dbReference type="ARBA" id="ARBA00008066"/>
    </source>
</evidence>
<evidence type="ECO:0000313" key="8">
    <source>
        <dbReference type="EMBL" id="PWN98644.1"/>
    </source>
</evidence>
<keyword evidence="3 6" id="KW-0812">Transmembrane</keyword>
<dbReference type="Proteomes" id="UP000245946">
    <property type="component" value="Unassembled WGS sequence"/>
</dbReference>
<dbReference type="EMBL" id="KZ819290">
    <property type="protein sequence ID" value="PWN98644.1"/>
    <property type="molecule type" value="Genomic_DNA"/>
</dbReference>
<sequence>MFGGDGSFRTLGRWETAVVLFTNQVGLGILSLPNALRILGIVPGVIAIIGIGLLSTYTAYELLQYWRAHPHVLNLVDMAKVLGGRPLQIVVGVSFVLNFALTCASAGVTLSIALNTISEHAACTVLWIGLVMLVCWALCLPRTFKFVAKVGIPSTVSIVAAVLITTIGLGVTGPQGQPPGWEPEIVVAGNPTFRQGLSACLNIAYAYAGNSGFVSVFTEMRDPSRDFVPALTILQLASISLYVVIAIAIYCLAGDLVTSPALGSASVTVAKVAYGIALPALLATGVVFAHCAIKYMYVVALQAQHATHEATRNTRRSWATWVGCASAFWIVAFVLCNAIPAFSSILDVSSALFIAWFTFGISAVFYFDRLRTRKTWSRWDKGLLIPLNAVIICIALFMNGAGMWVAVVGLQEVFSQPGVEGPFTCADNSLF</sequence>
<name>A0A316ZCA1_9BASI</name>
<feature type="transmembrane region" description="Helical" evidence="6">
    <location>
        <begin position="230"/>
        <end position="252"/>
    </location>
</feature>
<evidence type="ECO:0000313" key="9">
    <source>
        <dbReference type="Proteomes" id="UP000245946"/>
    </source>
</evidence>
<evidence type="ECO:0000259" key="7">
    <source>
        <dbReference type="Pfam" id="PF01490"/>
    </source>
</evidence>
<evidence type="ECO:0000256" key="6">
    <source>
        <dbReference type="SAM" id="Phobius"/>
    </source>
</evidence>
<proteinExistence type="inferred from homology"/>
<dbReference type="GeneID" id="37267709"/>
<evidence type="ECO:0000256" key="1">
    <source>
        <dbReference type="ARBA" id="ARBA00004141"/>
    </source>
</evidence>
<gene>
    <name evidence="8" type="ORF">FA09DRAFT_296394</name>
</gene>
<dbReference type="InterPro" id="IPR013057">
    <property type="entry name" value="AA_transpt_TM"/>
</dbReference>
<dbReference type="RefSeq" id="XP_025598923.1">
    <property type="nucleotide sequence ID" value="XM_025740163.1"/>
</dbReference>